<evidence type="ECO:0000313" key="3">
    <source>
        <dbReference type="Proteomes" id="UP000437017"/>
    </source>
</evidence>
<gene>
    <name evidence="2" type="ORF">E2I00_018248</name>
</gene>
<name>A0A643CA10_BALPH</name>
<accession>A0A643CA10</accession>
<feature type="region of interest" description="Disordered" evidence="1">
    <location>
        <begin position="1"/>
        <end position="20"/>
    </location>
</feature>
<dbReference type="AlphaFoldDB" id="A0A643CA10"/>
<evidence type="ECO:0000313" key="2">
    <source>
        <dbReference type="EMBL" id="KAB0397047.1"/>
    </source>
</evidence>
<dbReference type="Proteomes" id="UP000437017">
    <property type="component" value="Unassembled WGS sequence"/>
</dbReference>
<evidence type="ECO:0000256" key="1">
    <source>
        <dbReference type="SAM" id="MobiDB-lite"/>
    </source>
</evidence>
<dbReference type="EMBL" id="SGJD01002054">
    <property type="protein sequence ID" value="KAB0397047.1"/>
    <property type="molecule type" value="Genomic_DNA"/>
</dbReference>
<comment type="caution">
    <text evidence="2">The sequence shown here is derived from an EMBL/GenBank/DDBJ whole genome shotgun (WGS) entry which is preliminary data.</text>
</comment>
<reference evidence="2 3" key="1">
    <citation type="journal article" date="2019" name="PLoS ONE">
        <title>Genomic analyses reveal an absence of contemporary introgressive admixture between fin whales and blue whales, despite known hybrids.</title>
        <authorList>
            <person name="Westbury M.V."/>
            <person name="Petersen B."/>
            <person name="Lorenzen E.D."/>
        </authorList>
    </citation>
    <scope>NUCLEOTIDE SEQUENCE [LARGE SCALE GENOMIC DNA]</scope>
    <source>
        <strain evidence="2">FinWhale-01</strain>
    </source>
</reference>
<keyword evidence="3" id="KW-1185">Reference proteome</keyword>
<sequence>MVCSEEELLVPPQKTSEDLPRATQELVPIHGAPPGSEDTHFTPSTSGPHVPTRTHTHISSETAPADLKIPAGDSEGERRTVVEALWAGRGAYLEAGAEGGGRCCYLPPHILNPAASPRLPYTTPGIPSQAMEGREVTSEGDHPPQTKGWGALGPTLESGRVCLVLVLAAPLIKLASGRMGIQLHHVCDQREDGTIPGSGDPQPPGPCQHAWGTLRTFLSFSIDKDVQRLLRAIAGQ</sequence>
<proteinExistence type="predicted"/>
<feature type="non-terminal residue" evidence="2">
    <location>
        <position position="236"/>
    </location>
</feature>
<organism evidence="2 3">
    <name type="scientific">Balaenoptera physalus</name>
    <name type="common">Fin whale</name>
    <name type="synonym">Balaena physalus</name>
    <dbReference type="NCBI Taxonomy" id="9770"/>
    <lineage>
        <taxon>Eukaryota</taxon>
        <taxon>Metazoa</taxon>
        <taxon>Chordata</taxon>
        <taxon>Craniata</taxon>
        <taxon>Vertebrata</taxon>
        <taxon>Euteleostomi</taxon>
        <taxon>Mammalia</taxon>
        <taxon>Eutheria</taxon>
        <taxon>Laurasiatheria</taxon>
        <taxon>Artiodactyla</taxon>
        <taxon>Whippomorpha</taxon>
        <taxon>Cetacea</taxon>
        <taxon>Mysticeti</taxon>
        <taxon>Balaenopteridae</taxon>
        <taxon>Balaenoptera</taxon>
    </lineage>
</organism>
<feature type="region of interest" description="Disordered" evidence="1">
    <location>
        <begin position="28"/>
        <end position="76"/>
    </location>
</feature>
<protein>
    <submittedName>
        <fullName evidence="2">Uncharacterized protein</fullName>
    </submittedName>
</protein>